<keyword evidence="5" id="KW-1133">Transmembrane helix</keyword>
<feature type="transmembrane region" description="Helical" evidence="5">
    <location>
        <begin position="28"/>
        <end position="56"/>
    </location>
</feature>
<evidence type="ECO:0000256" key="5">
    <source>
        <dbReference type="SAM" id="Phobius"/>
    </source>
</evidence>
<keyword evidence="5" id="KW-0812">Transmembrane</keyword>
<dbReference type="Proteomes" id="UP000646827">
    <property type="component" value="Unassembled WGS sequence"/>
</dbReference>
<keyword evidence="2 4" id="KW-0808">Transferase</keyword>
<dbReference type="CDD" id="cd07989">
    <property type="entry name" value="LPLAT_AGPAT-like"/>
    <property type="match status" value="1"/>
</dbReference>
<feature type="domain" description="Phospholipid/glycerol acyltransferase" evidence="6">
    <location>
        <begin position="94"/>
        <end position="211"/>
    </location>
</feature>
<comment type="caution">
    <text evidence="7">The sequence shown here is derived from an EMBL/GenBank/DDBJ whole genome shotgun (WGS) entry which is preliminary data.</text>
</comment>
<dbReference type="Pfam" id="PF01553">
    <property type="entry name" value="Acyltransferase"/>
    <property type="match status" value="1"/>
</dbReference>
<dbReference type="NCBIfam" id="TIGR00530">
    <property type="entry name" value="AGP_acyltrn"/>
    <property type="match status" value="1"/>
</dbReference>
<comment type="similarity">
    <text evidence="1 4">Belongs to the 1-acyl-sn-glycerol-3-phosphate acyltransferase family.</text>
</comment>
<accession>A0A8H7VKQ3</accession>
<organism evidence="7 8">
    <name type="scientific">Circinella minor</name>
    <dbReference type="NCBI Taxonomy" id="1195481"/>
    <lineage>
        <taxon>Eukaryota</taxon>
        <taxon>Fungi</taxon>
        <taxon>Fungi incertae sedis</taxon>
        <taxon>Mucoromycota</taxon>
        <taxon>Mucoromycotina</taxon>
        <taxon>Mucoromycetes</taxon>
        <taxon>Mucorales</taxon>
        <taxon>Lichtheimiaceae</taxon>
        <taxon>Circinella</taxon>
    </lineage>
</organism>
<evidence type="ECO:0000256" key="3">
    <source>
        <dbReference type="ARBA" id="ARBA00023315"/>
    </source>
</evidence>
<name>A0A8H7VKQ3_9FUNG</name>
<protein>
    <recommendedName>
        <fullName evidence="4">1-acyl-sn-glycerol-3-phosphate acyltransferase</fullName>
        <ecNumber evidence="4">2.3.1.51</ecNumber>
    </recommendedName>
</protein>
<evidence type="ECO:0000259" key="6">
    <source>
        <dbReference type="SMART" id="SM00563"/>
    </source>
</evidence>
<dbReference type="AlphaFoldDB" id="A0A8H7VKQ3"/>
<keyword evidence="4" id="KW-1208">Phospholipid metabolism</keyword>
<dbReference type="PANTHER" id="PTHR10434">
    <property type="entry name" value="1-ACYL-SN-GLYCEROL-3-PHOSPHATE ACYLTRANSFERASE"/>
    <property type="match status" value="1"/>
</dbReference>
<evidence type="ECO:0000313" key="7">
    <source>
        <dbReference type="EMBL" id="KAG2226326.1"/>
    </source>
</evidence>
<dbReference type="GO" id="GO:0016020">
    <property type="term" value="C:membrane"/>
    <property type="evidence" value="ECO:0007669"/>
    <property type="project" value="InterPro"/>
</dbReference>
<evidence type="ECO:0000256" key="1">
    <source>
        <dbReference type="ARBA" id="ARBA00008655"/>
    </source>
</evidence>
<keyword evidence="8" id="KW-1185">Reference proteome</keyword>
<dbReference type="GO" id="GO:0003841">
    <property type="term" value="F:1-acylglycerol-3-phosphate O-acyltransferase activity"/>
    <property type="evidence" value="ECO:0007669"/>
    <property type="project" value="UniProtKB-UniRule"/>
</dbReference>
<feature type="transmembrane region" description="Helical" evidence="5">
    <location>
        <begin position="127"/>
        <end position="143"/>
    </location>
</feature>
<dbReference type="GO" id="GO:0006654">
    <property type="term" value="P:phosphatidic acid biosynthetic process"/>
    <property type="evidence" value="ECO:0007669"/>
    <property type="project" value="TreeGrafter"/>
</dbReference>
<proteinExistence type="inferred from homology"/>
<sequence>MIILTTASTLLLATVIFMVLYRHHGGYYYRSAVSVMCLAICALYGVFASLLLPLVGRADLINYSVSQFYYNLLGFLVDISVTIEGSENLVHPLSVLVCNHQSSMDVFFMASVFPKATSVVAKKALKYYPFLGWYMILAKAIFLDRKNRDNAIKEAKQAAEDINKKKISVWLFPEGTRGHASELDLLPFKKGAFYMAVQAGVPIVPIVVQNYYHLYDSKAKRFNSGNIRVKILPPVPTKDIAEDSESVDKLASSVREDMLKTLKELGQQQHK</sequence>
<dbReference type="EMBL" id="JAEPRB010000018">
    <property type="protein sequence ID" value="KAG2226326.1"/>
    <property type="molecule type" value="Genomic_DNA"/>
</dbReference>
<dbReference type="GO" id="GO:0005783">
    <property type="term" value="C:endoplasmic reticulum"/>
    <property type="evidence" value="ECO:0007669"/>
    <property type="project" value="TreeGrafter"/>
</dbReference>
<dbReference type="InterPro" id="IPR002123">
    <property type="entry name" value="Plipid/glycerol_acylTrfase"/>
</dbReference>
<dbReference type="OrthoDB" id="202234at2759"/>
<keyword evidence="4" id="KW-0443">Lipid metabolism</keyword>
<keyword evidence="5" id="KW-0472">Membrane</keyword>
<evidence type="ECO:0000256" key="2">
    <source>
        <dbReference type="ARBA" id="ARBA00022679"/>
    </source>
</evidence>
<comment type="catalytic activity">
    <reaction evidence="4">
        <text>a 1-acyl-sn-glycero-3-phosphate + an acyl-CoA = a 1,2-diacyl-sn-glycero-3-phosphate + CoA</text>
        <dbReference type="Rhea" id="RHEA:19709"/>
        <dbReference type="ChEBI" id="CHEBI:57287"/>
        <dbReference type="ChEBI" id="CHEBI:57970"/>
        <dbReference type="ChEBI" id="CHEBI:58342"/>
        <dbReference type="ChEBI" id="CHEBI:58608"/>
        <dbReference type="EC" id="2.3.1.51"/>
    </reaction>
</comment>
<gene>
    <name evidence="7" type="ORF">INT45_005998</name>
</gene>
<dbReference type="EC" id="2.3.1.51" evidence="4"/>
<dbReference type="InterPro" id="IPR004552">
    <property type="entry name" value="AGP_acyltrans"/>
</dbReference>
<keyword evidence="4" id="KW-0444">Lipid biosynthesis</keyword>
<comment type="domain">
    <text evidence="4">The HXXXXD motif is essential for acyltransferase activity and may constitute the binding site for the phosphate moiety of the glycerol-3-phosphate.</text>
</comment>
<dbReference type="SMART" id="SM00563">
    <property type="entry name" value="PlsC"/>
    <property type="match status" value="1"/>
</dbReference>
<evidence type="ECO:0000313" key="8">
    <source>
        <dbReference type="Proteomes" id="UP000646827"/>
    </source>
</evidence>
<dbReference type="PANTHER" id="PTHR10434:SF11">
    <property type="entry name" value="1-ACYL-SN-GLYCEROL-3-PHOSPHATE ACYLTRANSFERASE"/>
    <property type="match status" value="1"/>
</dbReference>
<keyword evidence="3 4" id="KW-0012">Acyltransferase</keyword>
<dbReference type="SUPFAM" id="SSF69593">
    <property type="entry name" value="Glycerol-3-phosphate (1)-acyltransferase"/>
    <property type="match status" value="1"/>
</dbReference>
<reference evidence="7 8" key="1">
    <citation type="submission" date="2020-12" db="EMBL/GenBank/DDBJ databases">
        <title>Metabolic potential, ecology and presence of endohyphal bacteria is reflected in genomic diversity of Mucoromycotina.</title>
        <authorList>
            <person name="Muszewska A."/>
            <person name="Okrasinska A."/>
            <person name="Steczkiewicz K."/>
            <person name="Drgas O."/>
            <person name="Orlowska M."/>
            <person name="Perlinska-Lenart U."/>
            <person name="Aleksandrzak-Piekarczyk T."/>
            <person name="Szatraj K."/>
            <person name="Zielenkiewicz U."/>
            <person name="Pilsyk S."/>
            <person name="Malc E."/>
            <person name="Mieczkowski P."/>
            <person name="Kruszewska J.S."/>
            <person name="Biernat P."/>
            <person name="Pawlowska J."/>
        </authorList>
    </citation>
    <scope>NUCLEOTIDE SEQUENCE [LARGE SCALE GENOMIC DNA]</scope>
    <source>
        <strain evidence="7 8">CBS 142.35</strain>
    </source>
</reference>
<keyword evidence="4" id="KW-0594">Phospholipid biosynthesis</keyword>
<evidence type="ECO:0000256" key="4">
    <source>
        <dbReference type="RuleBase" id="RU361267"/>
    </source>
</evidence>